<evidence type="ECO:0000256" key="6">
    <source>
        <dbReference type="SAM" id="MobiDB-lite"/>
    </source>
</evidence>
<feature type="compositionally biased region" description="Basic and acidic residues" evidence="6">
    <location>
        <begin position="133"/>
        <end position="155"/>
    </location>
</feature>
<dbReference type="EMBL" id="CP046415">
    <property type="protein sequence ID" value="QGT78465.1"/>
    <property type="molecule type" value="Genomic_DNA"/>
</dbReference>
<evidence type="ECO:0000256" key="2">
    <source>
        <dbReference type="ARBA" id="ARBA00015915"/>
    </source>
</evidence>
<evidence type="ECO:0000256" key="3">
    <source>
        <dbReference type="ARBA" id="ARBA00022448"/>
    </source>
</evidence>
<dbReference type="Proteomes" id="UP000427716">
    <property type="component" value="Chromosome"/>
</dbReference>
<evidence type="ECO:0000313" key="8">
    <source>
        <dbReference type="EMBL" id="QGT78465.1"/>
    </source>
</evidence>
<dbReference type="SUPFAM" id="SSF53807">
    <property type="entry name" value="Helical backbone' metal receptor"/>
    <property type="match status" value="1"/>
</dbReference>
<keyword evidence="5" id="KW-0406">Ion transport</keyword>
<dbReference type="GO" id="GO:0006829">
    <property type="term" value="P:zinc ion transport"/>
    <property type="evidence" value="ECO:0007669"/>
    <property type="project" value="UniProtKB-KW"/>
</dbReference>
<organism evidence="8 9">
    <name type="scientific">Guyparkeria halophila</name>
    <dbReference type="NCBI Taxonomy" id="47960"/>
    <lineage>
        <taxon>Bacteria</taxon>
        <taxon>Pseudomonadati</taxon>
        <taxon>Pseudomonadota</taxon>
        <taxon>Gammaproteobacteria</taxon>
        <taxon>Chromatiales</taxon>
        <taxon>Thioalkalibacteraceae</taxon>
        <taxon>Guyparkeria</taxon>
    </lineage>
</organism>
<proteinExistence type="inferred from homology"/>
<evidence type="ECO:0000313" key="9">
    <source>
        <dbReference type="Proteomes" id="UP000427716"/>
    </source>
</evidence>
<protein>
    <recommendedName>
        <fullName evidence="2">High-affinity zinc uptake system protein ZnuA</fullName>
    </recommendedName>
</protein>
<keyword evidence="5" id="KW-0864">Zinc transport</keyword>
<feature type="region of interest" description="Disordered" evidence="6">
    <location>
        <begin position="130"/>
        <end position="155"/>
    </location>
</feature>
<feature type="chain" id="PRO_5026319213" description="High-affinity zinc uptake system protein ZnuA" evidence="7">
    <location>
        <begin position="39"/>
        <end position="331"/>
    </location>
</feature>
<dbReference type="InterPro" id="IPR050492">
    <property type="entry name" value="Bact_metal-bind_prot9"/>
</dbReference>
<dbReference type="PANTHER" id="PTHR42953:SF3">
    <property type="entry name" value="HIGH-AFFINITY ZINC UPTAKE SYSTEM PROTEIN ZNUA"/>
    <property type="match status" value="1"/>
</dbReference>
<dbReference type="InterPro" id="IPR006127">
    <property type="entry name" value="ZnuA-like"/>
</dbReference>
<reference evidence="8 9" key="1">
    <citation type="submission" date="2019-11" db="EMBL/GenBank/DDBJ databases">
        <authorList>
            <person name="Zhang J."/>
            <person name="Sun C."/>
        </authorList>
    </citation>
    <scope>NUCLEOTIDE SEQUENCE [LARGE SCALE GENOMIC DNA]</scope>
    <source>
        <strain evidence="9">sp2</strain>
    </source>
</reference>
<dbReference type="Gene3D" id="3.40.50.1980">
    <property type="entry name" value="Nitrogenase molybdenum iron protein domain"/>
    <property type="match status" value="2"/>
</dbReference>
<dbReference type="Pfam" id="PF01297">
    <property type="entry name" value="ZnuA"/>
    <property type="match status" value="1"/>
</dbReference>
<evidence type="ECO:0000256" key="5">
    <source>
        <dbReference type="ARBA" id="ARBA00022906"/>
    </source>
</evidence>
<evidence type="ECO:0000256" key="4">
    <source>
        <dbReference type="ARBA" id="ARBA00022729"/>
    </source>
</evidence>
<accession>A0A6I6D2P8</accession>
<evidence type="ECO:0000256" key="1">
    <source>
        <dbReference type="ARBA" id="ARBA00011028"/>
    </source>
</evidence>
<dbReference type="KEGG" id="ghl:GM160_05865"/>
<keyword evidence="5" id="KW-0862">Zinc</keyword>
<name>A0A6I6D2P8_9GAMM</name>
<sequence length="331" mass="35719">MNRHRFSLWSITCRLGRPGFAATGAILAAALLASPVQAATLPVAVSIPPQAYLVEAIGGDHVEVQVMVPANAEPVTYEPTPRQMAALSKAELYFSVGVPFEKGWLPRFRASNPDMAVIDTTDRIQRRAMTPHAGHDHGNDHAGHDHEAAPEASARDPHVWLSPPLVRLQAETIRDALIEAAPQQAAAFHRGFRQLAEEINELDGAILDALTDIDPGARRFLVFHPAFGYFGASYGLEQMPIEVEGKEPGPRELAGIIERARELGIRVIFIEPQFAQGAARTIAREIGGEVVTLDPLARDWPAGMRAIATTLAEALHGDAATGATSHDGHQH</sequence>
<keyword evidence="9" id="KW-1185">Reference proteome</keyword>
<comment type="similarity">
    <text evidence="1">Belongs to the bacterial solute-binding protein 9 family.</text>
</comment>
<dbReference type="RefSeq" id="WP_156573884.1">
    <property type="nucleotide sequence ID" value="NZ_CP046415.1"/>
</dbReference>
<keyword evidence="4 7" id="KW-0732">Signal</keyword>
<dbReference type="GO" id="GO:0046872">
    <property type="term" value="F:metal ion binding"/>
    <property type="evidence" value="ECO:0007669"/>
    <property type="project" value="InterPro"/>
</dbReference>
<gene>
    <name evidence="8" type="ORF">GM160_05865</name>
</gene>
<dbReference type="AlphaFoldDB" id="A0A6I6D2P8"/>
<evidence type="ECO:0000256" key="7">
    <source>
        <dbReference type="SAM" id="SignalP"/>
    </source>
</evidence>
<keyword evidence="3" id="KW-0813">Transport</keyword>
<feature type="signal peptide" evidence="7">
    <location>
        <begin position="1"/>
        <end position="38"/>
    </location>
</feature>
<dbReference type="PANTHER" id="PTHR42953">
    <property type="entry name" value="HIGH-AFFINITY ZINC UPTAKE SYSTEM PROTEIN ZNUA-RELATED"/>
    <property type="match status" value="1"/>
</dbReference>